<comment type="caution">
    <text evidence="1">The sequence shown here is derived from an EMBL/GenBank/DDBJ whole genome shotgun (WGS) entry which is preliminary data.</text>
</comment>
<name>A0A8H6L7P9_9LECA</name>
<evidence type="ECO:0000313" key="1">
    <source>
        <dbReference type="EMBL" id="KAF6238827.1"/>
    </source>
</evidence>
<evidence type="ECO:0000313" key="2">
    <source>
        <dbReference type="Proteomes" id="UP000578531"/>
    </source>
</evidence>
<sequence length="58" mass="6846">MKLQIEQKPVLGLKRAADMGLHPQQKIMKMSKDSQAEQKRSLFQTMDLTEFDWRRGLQ</sequence>
<gene>
    <name evidence="1" type="ORF">HO173_003334</name>
</gene>
<reference evidence="1 2" key="1">
    <citation type="journal article" date="2020" name="Genomics">
        <title>Complete, high-quality genomes from long-read metagenomic sequencing of two wolf lichen thalli reveals enigmatic genome architecture.</title>
        <authorList>
            <person name="McKenzie S.K."/>
            <person name="Walston R.F."/>
            <person name="Allen J.L."/>
        </authorList>
    </citation>
    <scope>NUCLEOTIDE SEQUENCE [LARGE SCALE GENOMIC DNA]</scope>
    <source>
        <strain evidence="1">WasteWater2</strain>
    </source>
</reference>
<keyword evidence="2" id="KW-1185">Reference proteome</keyword>
<dbReference type="EMBL" id="JACCJC010000008">
    <property type="protein sequence ID" value="KAF6238827.1"/>
    <property type="molecule type" value="Genomic_DNA"/>
</dbReference>
<accession>A0A8H6L7P9</accession>
<dbReference type="Proteomes" id="UP000578531">
    <property type="component" value="Unassembled WGS sequence"/>
</dbReference>
<dbReference type="GeneID" id="59285002"/>
<protein>
    <submittedName>
        <fullName evidence="1">Uncharacterized protein</fullName>
    </submittedName>
</protein>
<organism evidence="1 2">
    <name type="scientific">Letharia columbiana</name>
    <dbReference type="NCBI Taxonomy" id="112416"/>
    <lineage>
        <taxon>Eukaryota</taxon>
        <taxon>Fungi</taxon>
        <taxon>Dikarya</taxon>
        <taxon>Ascomycota</taxon>
        <taxon>Pezizomycotina</taxon>
        <taxon>Lecanoromycetes</taxon>
        <taxon>OSLEUM clade</taxon>
        <taxon>Lecanoromycetidae</taxon>
        <taxon>Lecanorales</taxon>
        <taxon>Lecanorineae</taxon>
        <taxon>Parmeliaceae</taxon>
        <taxon>Letharia</taxon>
    </lineage>
</organism>
<dbReference type="RefSeq" id="XP_037168126.1">
    <property type="nucleotide sequence ID" value="XM_037305261.1"/>
</dbReference>
<dbReference type="AlphaFoldDB" id="A0A8H6L7P9"/>
<proteinExistence type="predicted"/>